<evidence type="ECO:0000313" key="2">
    <source>
        <dbReference type="Proteomes" id="UP000244855"/>
    </source>
</evidence>
<dbReference type="Proteomes" id="UP000244855">
    <property type="component" value="Unassembled WGS sequence"/>
</dbReference>
<accession>A0A2V1D5X2</accession>
<dbReference type="AlphaFoldDB" id="A0A2V1D5X2"/>
<dbReference type="EMBL" id="KZ805590">
    <property type="protein sequence ID" value="PVH93431.1"/>
    <property type="molecule type" value="Genomic_DNA"/>
</dbReference>
<reference evidence="1 2" key="1">
    <citation type="journal article" date="2018" name="Sci. Rep.">
        <title>Comparative genomics provides insights into the lifestyle and reveals functional heterogeneity of dark septate endophytic fungi.</title>
        <authorList>
            <person name="Knapp D.G."/>
            <person name="Nemeth J.B."/>
            <person name="Barry K."/>
            <person name="Hainaut M."/>
            <person name="Henrissat B."/>
            <person name="Johnson J."/>
            <person name="Kuo A."/>
            <person name="Lim J.H.P."/>
            <person name="Lipzen A."/>
            <person name="Nolan M."/>
            <person name="Ohm R.A."/>
            <person name="Tamas L."/>
            <person name="Grigoriev I.V."/>
            <person name="Spatafora J.W."/>
            <person name="Nagy L.G."/>
            <person name="Kovacs G.M."/>
        </authorList>
    </citation>
    <scope>NUCLEOTIDE SEQUENCE [LARGE SCALE GENOMIC DNA]</scope>
    <source>
        <strain evidence="1 2">DSE2036</strain>
    </source>
</reference>
<name>A0A2V1D5X2_9PLEO</name>
<sequence>MEIGTRRIPLSLCMRSRASARRILPLMCGGTRARSRTSLPEESACLAMLSCSLAQPWEAKCVPTGSGTRPFSLTLNFTTKFIRCGMTNLNARTPRKLLPDVPKDRDWQSEFRKEMEKIGIIERIYRKRLKGFRGSSRMGFKKTRTFSFYNPFFRHKGSFRGGRCLLTTLSA</sequence>
<keyword evidence="2" id="KW-1185">Reference proteome</keyword>
<proteinExistence type="predicted"/>
<gene>
    <name evidence="1" type="ORF">DM02DRAFT_227867</name>
</gene>
<protein>
    <submittedName>
        <fullName evidence="1">Uncharacterized protein</fullName>
    </submittedName>
</protein>
<organism evidence="1 2">
    <name type="scientific">Periconia macrospinosa</name>
    <dbReference type="NCBI Taxonomy" id="97972"/>
    <lineage>
        <taxon>Eukaryota</taxon>
        <taxon>Fungi</taxon>
        <taxon>Dikarya</taxon>
        <taxon>Ascomycota</taxon>
        <taxon>Pezizomycotina</taxon>
        <taxon>Dothideomycetes</taxon>
        <taxon>Pleosporomycetidae</taxon>
        <taxon>Pleosporales</taxon>
        <taxon>Massarineae</taxon>
        <taxon>Periconiaceae</taxon>
        <taxon>Periconia</taxon>
    </lineage>
</organism>
<evidence type="ECO:0000313" key="1">
    <source>
        <dbReference type="EMBL" id="PVH93431.1"/>
    </source>
</evidence>